<organism evidence="2 3">
    <name type="scientific">Erwinia typographi</name>
    <dbReference type="NCBI Taxonomy" id="371042"/>
    <lineage>
        <taxon>Bacteria</taxon>
        <taxon>Pseudomonadati</taxon>
        <taxon>Pseudomonadota</taxon>
        <taxon>Gammaproteobacteria</taxon>
        <taxon>Enterobacterales</taxon>
        <taxon>Erwiniaceae</taxon>
        <taxon>Erwinia</taxon>
    </lineage>
</organism>
<accession>A0A0A3Z5J9</accession>
<proteinExistence type="predicted"/>
<keyword evidence="1" id="KW-1133">Transmembrane helix</keyword>
<protein>
    <recommendedName>
        <fullName evidence="4">Permease</fullName>
    </recommendedName>
</protein>
<feature type="transmembrane region" description="Helical" evidence="1">
    <location>
        <begin position="55"/>
        <end position="75"/>
    </location>
</feature>
<keyword evidence="1" id="KW-0472">Membrane</keyword>
<evidence type="ECO:0000313" key="3">
    <source>
        <dbReference type="Proteomes" id="UP000030351"/>
    </source>
</evidence>
<evidence type="ECO:0000256" key="1">
    <source>
        <dbReference type="SAM" id="Phobius"/>
    </source>
</evidence>
<dbReference type="Proteomes" id="UP000030351">
    <property type="component" value="Unassembled WGS sequence"/>
</dbReference>
<dbReference type="EMBL" id="JRUQ01000030">
    <property type="protein sequence ID" value="KGT94135.1"/>
    <property type="molecule type" value="Genomic_DNA"/>
</dbReference>
<evidence type="ECO:0008006" key="4">
    <source>
        <dbReference type="Google" id="ProtNLM"/>
    </source>
</evidence>
<keyword evidence="1" id="KW-0812">Transmembrane</keyword>
<dbReference type="AlphaFoldDB" id="A0A0A3Z5J9"/>
<feature type="transmembrane region" description="Helical" evidence="1">
    <location>
        <begin position="21"/>
        <end position="49"/>
    </location>
</feature>
<comment type="caution">
    <text evidence="2">The sequence shown here is derived from an EMBL/GenBank/DDBJ whole genome shotgun (WGS) entry which is preliminary data.</text>
</comment>
<gene>
    <name evidence="2" type="ORF">NG99_10780</name>
</gene>
<sequence>MSSIIVAHQKRSLISLKNKILAVYLLVLALLALFPPLYLSVSGSSILFLGIPLPIIYYLAIALFLGLGLWVTYLAECAFGEIPEDEEVS</sequence>
<name>A0A0A3Z5J9_9GAMM</name>
<dbReference type="eggNOG" id="ENOG5034A6U">
    <property type="taxonomic scope" value="Bacteria"/>
</dbReference>
<reference evidence="2 3" key="1">
    <citation type="submission" date="2014-10" db="EMBL/GenBank/DDBJ databases">
        <title>Genome sequence of Erwinia typographi M043b.</title>
        <authorList>
            <person name="Chan K.-G."/>
            <person name="Tan W.-S."/>
        </authorList>
    </citation>
    <scope>NUCLEOTIDE SEQUENCE [LARGE SCALE GENOMIC DNA]</scope>
    <source>
        <strain evidence="2 3">M043b</strain>
    </source>
</reference>
<keyword evidence="3" id="KW-1185">Reference proteome</keyword>
<evidence type="ECO:0000313" key="2">
    <source>
        <dbReference type="EMBL" id="KGT94135.1"/>
    </source>
</evidence>
<dbReference type="STRING" id="371042.NG99_10780"/>
<dbReference type="OrthoDB" id="7014098at2"/>